<dbReference type="InterPro" id="IPR036909">
    <property type="entry name" value="Cyt_c-like_dom_sf"/>
</dbReference>
<dbReference type="RefSeq" id="WP_066785902.1">
    <property type="nucleotide sequence ID" value="NZ_LWQS01000045.1"/>
</dbReference>
<dbReference type="EMBL" id="LWQS01000045">
    <property type="protein sequence ID" value="OAN46327.1"/>
    <property type="molecule type" value="Genomic_DNA"/>
</dbReference>
<dbReference type="PROSITE" id="PS51007">
    <property type="entry name" value="CYTC"/>
    <property type="match status" value="1"/>
</dbReference>
<evidence type="ECO:0000256" key="3">
    <source>
        <dbReference type="ARBA" id="ARBA00023004"/>
    </source>
</evidence>
<protein>
    <recommendedName>
        <fullName evidence="7">Cytochrome c domain-containing protein</fullName>
    </recommendedName>
</protein>
<dbReference type="Gene3D" id="1.10.760.10">
    <property type="entry name" value="Cytochrome c-like domain"/>
    <property type="match status" value="1"/>
</dbReference>
<feature type="region of interest" description="Disordered" evidence="5">
    <location>
        <begin position="185"/>
        <end position="274"/>
    </location>
</feature>
<dbReference type="GO" id="GO:0046872">
    <property type="term" value="F:metal ion binding"/>
    <property type="evidence" value="ECO:0007669"/>
    <property type="project" value="UniProtKB-KW"/>
</dbReference>
<dbReference type="GO" id="GO:0020037">
    <property type="term" value="F:heme binding"/>
    <property type="evidence" value="ECO:0007669"/>
    <property type="project" value="InterPro"/>
</dbReference>
<accession>A0A178MDW2</accession>
<evidence type="ECO:0000256" key="1">
    <source>
        <dbReference type="ARBA" id="ARBA00022617"/>
    </source>
</evidence>
<feature type="domain" description="Cytochrome c" evidence="7">
    <location>
        <begin position="45"/>
        <end position="146"/>
    </location>
</feature>
<evidence type="ECO:0000259" key="7">
    <source>
        <dbReference type="PROSITE" id="PS51007"/>
    </source>
</evidence>
<dbReference type="PROSITE" id="PS51257">
    <property type="entry name" value="PROKAR_LIPOPROTEIN"/>
    <property type="match status" value="1"/>
</dbReference>
<evidence type="ECO:0000256" key="6">
    <source>
        <dbReference type="SAM" id="SignalP"/>
    </source>
</evidence>
<evidence type="ECO:0000313" key="9">
    <source>
        <dbReference type="Proteomes" id="UP000078287"/>
    </source>
</evidence>
<keyword evidence="1 4" id="KW-0349">Heme</keyword>
<evidence type="ECO:0000256" key="4">
    <source>
        <dbReference type="PROSITE-ProRule" id="PRU00433"/>
    </source>
</evidence>
<sequence>MTKIPAWITPLLAGVMLIGMVAGCTSQQPASPSPTPSPVVHVSGADLFFGRQPLAGGVPCMTCHTLDTSGRSGVGPNLAGVGRRAGERMPGMSAREYIERSIRAHDEFIVPGHQGGIVRAVVGDDYGNLLPDEQIAALVDFLLQQQAVEVAGGAVTLSPTSTPTASPTLFPTATATPTLASTATATLTRSPTTAATPTVSPLPSATFTPSPQVTATASATVAPSPAFTSTPTSVPPTATPLALPTDTPLPAPTPTPPPPTPTTGPEPTPVPPVASEAGLEQYLGCVNCHNLHPQQVRMPHPLNPTCNDCHRGSPSRVGCPTCHSMHQIDNRHEPVPDLPCHVCHQ</sequence>
<keyword evidence="2 4" id="KW-0479">Metal-binding</keyword>
<evidence type="ECO:0000256" key="5">
    <source>
        <dbReference type="SAM" id="MobiDB-lite"/>
    </source>
</evidence>
<dbReference type="OrthoDB" id="160813at2"/>
<dbReference type="PANTHER" id="PTHR48184">
    <property type="entry name" value="RICIN B-TYPE LECTIN DOMAIN-CONTAINING PROTEIN"/>
    <property type="match status" value="1"/>
</dbReference>
<feature type="compositionally biased region" description="Pro residues" evidence="5">
    <location>
        <begin position="247"/>
        <end position="272"/>
    </location>
</feature>
<dbReference type="InterPro" id="IPR036280">
    <property type="entry name" value="Multihaem_cyt_sf"/>
</dbReference>
<name>A0A178MDW2_9CHLR</name>
<feature type="chain" id="PRO_5008091874" description="Cytochrome c domain-containing protein" evidence="6">
    <location>
        <begin position="22"/>
        <end position="345"/>
    </location>
</feature>
<dbReference type="PANTHER" id="PTHR48184:SF1">
    <property type="entry name" value="MEMBRANE-ASSOCIATED PROTEIN"/>
    <property type="match status" value="1"/>
</dbReference>
<proteinExistence type="predicted"/>
<organism evidence="8 9">
    <name type="scientific">Chloroflexus islandicus</name>
    <dbReference type="NCBI Taxonomy" id="1707952"/>
    <lineage>
        <taxon>Bacteria</taxon>
        <taxon>Bacillati</taxon>
        <taxon>Chloroflexota</taxon>
        <taxon>Chloroflexia</taxon>
        <taxon>Chloroflexales</taxon>
        <taxon>Chloroflexineae</taxon>
        <taxon>Chloroflexaceae</taxon>
        <taxon>Chloroflexus</taxon>
    </lineage>
</organism>
<keyword evidence="9" id="KW-1185">Reference proteome</keyword>
<gene>
    <name evidence="8" type="ORF">A6A03_12630</name>
</gene>
<evidence type="ECO:0000313" key="8">
    <source>
        <dbReference type="EMBL" id="OAN46327.1"/>
    </source>
</evidence>
<dbReference type="AlphaFoldDB" id="A0A178MDW2"/>
<comment type="caution">
    <text evidence="8">The sequence shown here is derived from an EMBL/GenBank/DDBJ whole genome shotgun (WGS) entry which is preliminary data.</text>
</comment>
<dbReference type="SUPFAM" id="SSF48695">
    <property type="entry name" value="Multiheme cytochromes"/>
    <property type="match status" value="1"/>
</dbReference>
<dbReference type="Proteomes" id="UP000078287">
    <property type="component" value="Unassembled WGS sequence"/>
</dbReference>
<feature type="compositionally biased region" description="Low complexity" evidence="5">
    <location>
        <begin position="185"/>
        <end position="232"/>
    </location>
</feature>
<keyword evidence="6" id="KW-0732">Signal</keyword>
<dbReference type="InterPro" id="IPR009056">
    <property type="entry name" value="Cyt_c-like_dom"/>
</dbReference>
<dbReference type="STRING" id="1707952.A6A03_12630"/>
<keyword evidence="3 4" id="KW-0408">Iron</keyword>
<reference evidence="8 9" key="1">
    <citation type="submission" date="2016-04" db="EMBL/GenBank/DDBJ databases">
        <title>Chloroflexus islandicus sp. nov., a thermophilic filamentous anoxygenic phototrophic bacterium from geyser Strokkur (Iceland).</title>
        <authorList>
            <person name="Gaisin V.A."/>
            <person name="Kalashnikov A.M."/>
            <person name="Sukhacheva M.V."/>
            <person name="Grouzdev D.S."/>
            <person name="Ivanov T.M."/>
            <person name="Kuznetsov B."/>
            <person name="Gorlenko V.M."/>
        </authorList>
    </citation>
    <scope>NUCLEOTIDE SEQUENCE [LARGE SCALE GENOMIC DNA]</scope>
    <source>
        <strain evidence="9">isl-2</strain>
    </source>
</reference>
<dbReference type="SUPFAM" id="SSF46626">
    <property type="entry name" value="Cytochrome c"/>
    <property type="match status" value="1"/>
</dbReference>
<feature type="signal peptide" evidence="6">
    <location>
        <begin position="1"/>
        <end position="21"/>
    </location>
</feature>
<dbReference type="GO" id="GO:0009055">
    <property type="term" value="F:electron transfer activity"/>
    <property type="evidence" value="ECO:0007669"/>
    <property type="project" value="InterPro"/>
</dbReference>
<evidence type="ECO:0000256" key="2">
    <source>
        <dbReference type="ARBA" id="ARBA00022723"/>
    </source>
</evidence>